<dbReference type="InterPro" id="IPR036398">
    <property type="entry name" value="CA_dom_sf"/>
</dbReference>
<evidence type="ECO:0000256" key="1">
    <source>
        <dbReference type="SAM" id="Coils"/>
    </source>
</evidence>
<accession>A0A0G4F7L7</accession>
<proteinExistence type="predicted"/>
<feature type="chain" id="PRO_5005188713" description="Alpha-carbonic anhydrase domain-containing protein" evidence="3">
    <location>
        <begin position="28"/>
        <end position="627"/>
    </location>
</feature>
<keyword evidence="3" id="KW-0732">Signal</keyword>
<dbReference type="InParanoid" id="A0A0G4F7L7"/>
<evidence type="ECO:0000259" key="4">
    <source>
        <dbReference type="SMART" id="SM01057"/>
    </source>
</evidence>
<dbReference type="Proteomes" id="UP000041254">
    <property type="component" value="Unassembled WGS sequence"/>
</dbReference>
<feature type="region of interest" description="Disordered" evidence="2">
    <location>
        <begin position="463"/>
        <end position="519"/>
    </location>
</feature>
<keyword evidence="1" id="KW-0175">Coiled coil</keyword>
<organism evidence="5 6">
    <name type="scientific">Vitrella brassicaformis (strain CCMP3155)</name>
    <dbReference type="NCBI Taxonomy" id="1169540"/>
    <lineage>
        <taxon>Eukaryota</taxon>
        <taxon>Sar</taxon>
        <taxon>Alveolata</taxon>
        <taxon>Colpodellida</taxon>
        <taxon>Vitrellaceae</taxon>
        <taxon>Vitrella</taxon>
    </lineage>
</organism>
<keyword evidence="6" id="KW-1185">Reference proteome</keyword>
<evidence type="ECO:0000313" key="5">
    <source>
        <dbReference type="EMBL" id="CEM07996.1"/>
    </source>
</evidence>
<evidence type="ECO:0000313" key="6">
    <source>
        <dbReference type="Proteomes" id="UP000041254"/>
    </source>
</evidence>
<dbReference type="VEuPathDB" id="CryptoDB:Vbra_8861"/>
<feature type="compositionally biased region" description="Low complexity" evidence="2">
    <location>
        <begin position="321"/>
        <end position="331"/>
    </location>
</feature>
<evidence type="ECO:0000256" key="3">
    <source>
        <dbReference type="SAM" id="SignalP"/>
    </source>
</evidence>
<dbReference type="EMBL" id="CDMY01000382">
    <property type="protein sequence ID" value="CEM07996.1"/>
    <property type="molecule type" value="Genomic_DNA"/>
</dbReference>
<feature type="domain" description="Alpha-carbonic anhydrase" evidence="4">
    <location>
        <begin position="29"/>
        <end position="258"/>
    </location>
</feature>
<gene>
    <name evidence="5" type="ORF">Vbra_8861</name>
</gene>
<feature type="coiled-coil region" evidence="1">
    <location>
        <begin position="382"/>
        <end position="409"/>
    </location>
</feature>
<protein>
    <recommendedName>
        <fullName evidence="4">Alpha-carbonic anhydrase domain-containing protein</fullName>
    </recommendedName>
</protein>
<dbReference type="InterPro" id="IPR001148">
    <property type="entry name" value="CA_dom"/>
</dbReference>
<dbReference type="SUPFAM" id="SSF51069">
    <property type="entry name" value="Carbonic anhydrase"/>
    <property type="match status" value="1"/>
</dbReference>
<dbReference type="Gene3D" id="3.10.200.10">
    <property type="entry name" value="Alpha carbonic anhydrase"/>
    <property type="match status" value="1"/>
</dbReference>
<feature type="signal peptide" evidence="3">
    <location>
        <begin position="1"/>
        <end position="27"/>
    </location>
</feature>
<dbReference type="SMART" id="SM01057">
    <property type="entry name" value="Carb_anhydrase"/>
    <property type="match status" value="1"/>
</dbReference>
<reference evidence="5 6" key="1">
    <citation type="submission" date="2014-11" db="EMBL/GenBank/DDBJ databases">
        <authorList>
            <person name="Zhu J."/>
            <person name="Qi W."/>
            <person name="Song R."/>
        </authorList>
    </citation>
    <scope>NUCLEOTIDE SEQUENCE [LARGE SCALE GENOMIC DNA]</scope>
</reference>
<sequence length="627" mass="68237">MKSPCSVRRLALLLLASLCHFPPAALALADSGADLNLQAASSCSVQQGPINIQPPFVPEDGQLVLDYAPTTLFAVQNDGSGLRLTAPSFGGLIYKGEQFAALFVDIHSPSQHTLGESAQRFPLEVVIAHRGTSGRTLGVSLLFKAGETDSHLMRMVLDHTPAVYGTVLPDGQAPSVALDMATYLGNSSNYFAYATPGNTQCLSNAADTVRLDQRIVLTKMKRMSHDQLNQLRRMVPSIATAGQPTQQRLPATVIYSSVAREKVPRVSNTHPLPLLAQRRNVYAPHSPSDYQRYVAGLQQQYAEYERAPQQNEAAMVPAWNQQPQEHPQQQPQQPPAARLKSTATSGVQQLRRGAGEGGDMALRMLQDLEKREGWLEVREAALDSREADLLNLQQQLAREEQTISDILADSTNHNLTHLLTPPRQSPPHPVRRGIQNRMAQPQAALVGSATSSSLREAAQDLGYRIKGDNRGGEGGGSIQDDGRDQEQSSVPDAREFVMSSSSRQRQRQRQQQEQDEDLEVPLVQQGTAVDQTAFVQPNPQPRLVPLQYSPPPTHRTYRIVTNTLGPLPGEQGTDGATDEGTDAPAAYDNQQAQATVEVDEDGSSESGMTALLQTAAEKGTHTVQLPR</sequence>
<evidence type="ECO:0000256" key="2">
    <source>
        <dbReference type="SAM" id="MobiDB-lite"/>
    </source>
</evidence>
<name>A0A0G4F7L7_VITBC</name>
<feature type="region of interest" description="Disordered" evidence="2">
    <location>
        <begin position="567"/>
        <end position="605"/>
    </location>
</feature>
<dbReference type="AlphaFoldDB" id="A0A0G4F7L7"/>
<feature type="region of interest" description="Disordered" evidence="2">
    <location>
        <begin position="320"/>
        <end position="356"/>
    </location>
</feature>